<comment type="caution">
    <text evidence="8">The sequence shown here is derived from an EMBL/GenBank/DDBJ whole genome shotgun (WGS) entry which is preliminary data.</text>
</comment>
<keyword evidence="4" id="KW-0963">Cytoplasm</keyword>
<organism evidence="8 9">
    <name type="scientific">Meripilus lineatus</name>
    <dbReference type="NCBI Taxonomy" id="2056292"/>
    <lineage>
        <taxon>Eukaryota</taxon>
        <taxon>Fungi</taxon>
        <taxon>Dikarya</taxon>
        <taxon>Basidiomycota</taxon>
        <taxon>Agaricomycotina</taxon>
        <taxon>Agaricomycetes</taxon>
        <taxon>Polyporales</taxon>
        <taxon>Meripilaceae</taxon>
        <taxon>Meripilus</taxon>
    </lineage>
</organism>
<evidence type="ECO:0000256" key="1">
    <source>
        <dbReference type="ARBA" id="ARBA00004496"/>
    </source>
</evidence>
<proteinExistence type="inferred from homology"/>
<dbReference type="GO" id="GO:0000176">
    <property type="term" value="C:nuclear exosome (RNase complex)"/>
    <property type="evidence" value="ECO:0007669"/>
    <property type="project" value="TreeGrafter"/>
</dbReference>
<keyword evidence="5" id="KW-0271">Exosome</keyword>
<dbReference type="GO" id="GO:0000467">
    <property type="term" value="P:exonucleolytic trimming to generate mature 3'-end of 5.8S rRNA from tricistronic rRNA transcript (SSU-rRNA, 5.8S rRNA, LSU-rRNA)"/>
    <property type="evidence" value="ECO:0007669"/>
    <property type="project" value="TreeGrafter"/>
</dbReference>
<accession>A0AAD5YML7</accession>
<dbReference type="GO" id="GO:0034473">
    <property type="term" value="P:U1 snRNA 3'-end processing"/>
    <property type="evidence" value="ECO:0007669"/>
    <property type="project" value="TreeGrafter"/>
</dbReference>
<evidence type="ECO:0000313" key="9">
    <source>
        <dbReference type="Proteomes" id="UP001212997"/>
    </source>
</evidence>
<dbReference type="Gene3D" id="3.30.230.70">
    <property type="entry name" value="GHMP Kinase, N-terminal domain"/>
    <property type="match status" value="1"/>
</dbReference>
<dbReference type="InterPro" id="IPR050590">
    <property type="entry name" value="Exosome_comp_Rrp42_subfam"/>
</dbReference>
<dbReference type="GO" id="GO:0016075">
    <property type="term" value="P:rRNA catabolic process"/>
    <property type="evidence" value="ECO:0007669"/>
    <property type="project" value="TreeGrafter"/>
</dbReference>
<dbReference type="GO" id="GO:0000177">
    <property type="term" value="C:cytoplasmic exosome (RNase complex)"/>
    <property type="evidence" value="ECO:0007669"/>
    <property type="project" value="TreeGrafter"/>
</dbReference>
<dbReference type="EMBL" id="JANAWD010000033">
    <property type="protein sequence ID" value="KAJ3490082.1"/>
    <property type="molecule type" value="Genomic_DNA"/>
</dbReference>
<evidence type="ECO:0000313" key="8">
    <source>
        <dbReference type="EMBL" id="KAJ3490082.1"/>
    </source>
</evidence>
<dbReference type="InterPro" id="IPR001247">
    <property type="entry name" value="ExoRNase_PH_dom1"/>
</dbReference>
<dbReference type="AlphaFoldDB" id="A0AAD5YML7"/>
<dbReference type="PANTHER" id="PTHR11097:SF8">
    <property type="entry name" value="EXOSOME COMPLEX COMPONENT RRP42"/>
    <property type="match status" value="1"/>
</dbReference>
<keyword evidence="9" id="KW-1185">Reference proteome</keyword>
<dbReference type="InterPro" id="IPR020568">
    <property type="entry name" value="Ribosomal_Su5_D2-typ_SF"/>
</dbReference>
<evidence type="ECO:0000256" key="5">
    <source>
        <dbReference type="ARBA" id="ARBA00022835"/>
    </source>
</evidence>
<comment type="subcellular location">
    <subcellularLocation>
        <location evidence="1">Cytoplasm</location>
    </subcellularLocation>
    <subcellularLocation>
        <location evidence="2">Nucleus</location>
        <location evidence="2">Nucleolus</location>
    </subcellularLocation>
</comment>
<dbReference type="GO" id="GO:0071028">
    <property type="term" value="P:nuclear mRNA surveillance"/>
    <property type="evidence" value="ECO:0007669"/>
    <property type="project" value="TreeGrafter"/>
</dbReference>
<reference evidence="8" key="1">
    <citation type="submission" date="2022-07" db="EMBL/GenBank/DDBJ databases">
        <title>Genome Sequence of Physisporinus lineatus.</title>
        <authorList>
            <person name="Buettner E."/>
        </authorList>
    </citation>
    <scope>NUCLEOTIDE SEQUENCE</scope>
    <source>
        <strain evidence="8">VT162</strain>
    </source>
</reference>
<comment type="similarity">
    <text evidence="3">Belongs to the RNase PH family.</text>
</comment>
<evidence type="ECO:0000256" key="3">
    <source>
        <dbReference type="ARBA" id="ARBA00006678"/>
    </source>
</evidence>
<dbReference type="GO" id="GO:0071038">
    <property type="term" value="P:TRAMP-dependent tRNA surveillance pathway"/>
    <property type="evidence" value="ECO:0007669"/>
    <property type="project" value="TreeGrafter"/>
</dbReference>
<dbReference type="GO" id="GO:0034475">
    <property type="term" value="P:U4 snRNA 3'-end processing"/>
    <property type="evidence" value="ECO:0007669"/>
    <property type="project" value="TreeGrafter"/>
</dbReference>
<dbReference type="GO" id="GO:0005730">
    <property type="term" value="C:nucleolus"/>
    <property type="evidence" value="ECO:0007669"/>
    <property type="project" value="UniProtKB-SubCell"/>
</dbReference>
<dbReference type="Proteomes" id="UP001212997">
    <property type="component" value="Unassembled WGS sequence"/>
</dbReference>
<evidence type="ECO:0000259" key="7">
    <source>
        <dbReference type="Pfam" id="PF01138"/>
    </source>
</evidence>
<dbReference type="InterPro" id="IPR027408">
    <property type="entry name" value="PNPase/RNase_PH_dom_sf"/>
</dbReference>
<dbReference type="InterPro" id="IPR036345">
    <property type="entry name" value="ExoRNase_PH_dom2_sf"/>
</dbReference>
<evidence type="ECO:0000256" key="4">
    <source>
        <dbReference type="ARBA" id="ARBA00022490"/>
    </source>
</evidence>
<sequence>MATVPISKSEKSYIQSSLLLAAPLRADGRALHDYRTVSLETGVAPLSNGSAKVNIGKSPEEGGGGTEILAATKLEVESIESGAGVEGGRIACTVTCSPAAYPHLSPNALDDLQYDYTTVLHQTLSHQSLHPSNLGILPKKKAWLLNLDLVILSDSGNTYDALFMAARAALWDTKVPVTKPVQYAARNSSSTSRLPSDAMDVSQDEAQQSGFDTRRIPSATDFELPDYWDEGEVLAGRDKWPVCITLNIHPPTYFLDATSMEEAAVSLRLLLSFSFPSKGHATMQSMRLLGPGELQLAQIQQFISVCISRYPSAFLVLSHHCFQEGEKYAQRLHSALESKLRDEEVRRNQRLRFALR</sequence>
<dbReference type="GO" id="GO:0034476">
    <property type="term" value="P:U5 snRNA 3'-end processing"/>
    <property type="evidence" value="ECO:0007669"/>
    <property type="project" value="TreeGrafter"/>
</dbReference>
<feature type="domain" description="Exoribonuclease phosphorolytic" evidence="7">
    <location>
        <begin position="34"/>
        <end position="176"/>
    </location>
</feature>
<name>A0AAD5YML7_9APHY</name>
<dbReference type="Pfam" id="PF01138">
    <property type="entry name" value="RNase_PH"/>
    <property type="match status" value="1"/>
</dbReference>
<dbReference type="GO" id="GO:0035925">
    <property type="term" value="F:mRNA 3'-UTR AU-rich region binding"/>
    <property type="evidence" value="ECO:0007669"/>
    <property type="project" value="TreeGrafter"/>
</dbReference>
<gene>
    <name evidence="8" type="ORF">NLI96_g1674</name>
</gene>
<dbReference type="SUPFAM" id="SSF54211">
    <property type="entry name" value="Ribosomal protein S5 domain 2-like"/>
    <property type="match status" value="1"/>
</dbReference>
<dbReference type="GO" id="GO:0071035">
    <property type="term" value="P:nuclear polyadenylation-dependent rRNA catabolic process"/>
    <property type="evidence" value="ECO:0007669"/>
    <property type="project" value="TreeGrafter"/>
</dbReference>
<evidence type="ECO:0000256" key="2">
    <source>
        <dbReference type="ARBA" id="ARBA00004604"/>
    </source>
</evidence>
<dbReference type="PANTHER" id="PTHR11097">
    <property type="entry name" value="EXOSOME COMPLEX EXONUCLEASE RIBOSOMAL RNA PROCESSING PROTEIN"/>
    <property type="match status" value="1"/>
</dbReference>
<dbReference type="SUPFAM" id="SSF55666">
    <property type="entry name" value="Ribonuclease PH domain 2-like"/>
    <property type="match status" value="1"/>
</dbReference>
<protein>
    <recommendedName>
        <fullName evidence="6">Ribosomal RNA-processing protein 42</fullName>
    </recommendedName>
</protein>
<evidence type="ECO:0000256" key="6">
    <source>
        <dbReference type="ARBA" id="ARBA00042523"/>
    </source>
</evidence>